<name>A0A420Y1T0_9PEZI</name>
<feature type="compositionally biased region" description="Polar residues" evidence="1">
    <location>
        <begin position="230"/>
        <end position="245"/>
    </location>
</feature>
<reference evidence="2 3" key="1">
    <citation type="submission" date="2018-08" db="EMBL/GenBank/DDBJ databases">
        <title>Draft genome of the lignicolous fungus Coniochaeta pulveracea.</title>
        <authorList>
            <person name="Borstlap C.J."/>
            <person name="De Witt R.N."/>
            <person name="Botha A."/>
            <person name="Volschenk H."/>
        </authorList>
    </citation>
    <scope>NUCLEOTIDE SEQUENCE [LARGE SCALE GENOMIC DNA]</scope>
    <source>
        <strain evidence="2 3">CAB683</strain>
    </source>
</reference>
<feature type="compositionally biased region" description="Polar residues" evidence="1">
    <location>
        <begin position="135"/>
        <end position="148"/>
    </location>
</feature>
<feature type="compositionally biased region" description="Low complexity" evidence="1">
    <location>
        <begin position="263"/>
        <end position="275"/>
    </location>
</feature>
<dbReference type="Proteomes" id="UP000275385">
    <property type="component" value="Unassembled WGS sequence"/>
</dbReference>
<evidence type="ECO:0000256" key="1">
    <source>
        <dbReference type="SAM" id="MobiDB-lite"/>
    </source>
</evidence>
<dbReference type="AlphaFoldDB" id="A0A420Y1T0"/>
<feature type="compositionally biased region" description="Low complexity" evidence="1">
    <location>
        <begin position="181"/>
        <end position="191"/>
    </location>
</feature>
<feature type="compositionally biased region" description="Basic and acidic residues" evidence="1">
    <location>
        <begin position="304"/>
        <end position="325"/>
    </location>
</feature>
<dbReference type="OrthoDB" id="5371646at2759"/>
<keyword evidence="3" id="KW-1185">Reference proteome</keyword>
<protein>
    <submittedName>
        <fullName evidence="2">Uncharacterized protein</fullName>
    </submittedName>
</protein>
<gene>
    <name evidence="2" type="ORF">DL546_002397</name>
</gene>
<dbReference type="EMBL" id="QVQW01000068">
    <property type="protein sequence ID" value="RKU41758.1"/>
    <property type="molecule type" value="Genomic_DNA"/>
</dbReference>
<dbReference type="STRING" id="177199.A0A420Y1T0"/>
<proteinExistence type="predicted"/>
<evidence type="ECO:0000313" key="2">
    <source>
        <dbReference type="EMBL" id="RKU41758.1"/>
    </source>
</evidence>
<feature type="region of interest" description="Disordered" evidence="1">
    <location>
        <begin position="93"/>
        <end position="337"/>
    </location>
</feature>
<feature type="compositionally biased region" description="Polar residues" evidence="1">
    <location>
        <begin position="98"/>
        <end position="112"/>
    </location>
</feature>
<sequence>MDSAFTDAEKRFLLAEMIKVSHIDIGTLVNFARDHELAYAPAWPGWLEMELPRGRNMKQCYQAADAMFNMHLHASNVPSLKRKSADILDEQVPKRPNTLPSMDTSYYSQASRSFGPPGGSHTQVLQPLSLIRASPPQSHNQSQTQPVTIQPRPPSNNVAPFAAISSPPISTTMLPAKPMRASRGSARGRPSTGRKRGRPSKAEKEEWARQNALRTQPTVYAPIVPAPAGTQPSSSTYQHISTNATPGPPAVGGSAPCRALSNESLPESASQSQEPSPEHDALRRAHSAPRTLLPPPITNQPTHQVEEGQRYEHSAWRDYAPRQDDSATNPRETRISQGYAMVNQPEQTLYITQKGMEKALTAATEPADSRGLPALTNQA</sequence>
<comment type="caution">
    <text evidence="2">The sequence shown here is derived from an EMBL/GenBank/DDBJ whole genome shotgun (WGS) entry which is preliminary data.</text>
</comment>
<evidence type="ECO:0000313" key="3">
    <source>
        <dbReference type="Proteomes" id="UP000275385"/>
    </source>
</evidence>
<organism evidence="2 3">
    <name type="scientific">Coniochaeta pulveracea</name>
    <dbReference type="NCBI Taxonomy" id="177199"/>
    <lineage>
        <taxon>Eukaryota</taxon>
        <taxon>Fungi</taxon>
        <taxon>Dikarya</taxon>
        <taxon>Ascomycota</taxon>
        <taxon>Pezizomycotina</taxon>
        <taxon>Sordariomycetes</taxon>
        <taxon>Sordariomycetidae</taxon>
        <taxon>Coniochaetales</taxon>
        <taxon>Coniochaetaceae</taxon>
        <taxon>Coniochaeta</taxon>
    </lineage>
</organism>
<accession>A0A420Y1T0</accession>